<organism evidence="3 4">
    <name type="scientific">Tabrizicola oligotrophica</name>
    <dbReference type="NCBI Taxonomy" id="2710650"/>
    <lineage>
        <taxon>Bacteria</taxon>
        <taxon>Pseudomonadati</taxon>
        <taxon>Pseudomonadota</taxon>
        <taxon>Alphaproteobacteria</taxon>
        <taxon>Rhodobacterales</taxon>
        <taxon>Paracoccaceae</taxon>
        <taxon>Tabrizicola</taxon>
    </lineage>
</organism>
<feature type="domain" description="EamA" evidence="2">
    <location>
        <begin position="17"/>
        <end position="143"/>
    </location>
</feature>
<accession>A0A6M0QXF8</accession>
<evidence type="ECO:0000259" key="2">
    <source>
        <dbReference type="Pfam" id="PF00892"/>
    </source>
</evidence>
<feature type="transmembrane region" description="Helical" evidence="1">
    <location>
        <begin position="228"/>
        <end position="249"/>
    </location>
</feature>
<feature type="transmembrane region" description="Helical" evidence="1">
    <location>
        <begin position="42"/>
        <end position="63"/>
    </location>
</feature>
<feature type="transmembrane region" description="Helical" evidence="1">
    <location>
        <begin position="185"/>
        <end position="208"/>
    </location>
</feature>
<evidence type="ECO:0000313" key="4">
    <source>
        <dbReference type="Proteomes" id="UP000477782"/>
    </source>
</evidence>
<feature type="transmembrane region" description="Helical" evidence="1">
    <location>
        <begin position="99"/>
        <end position="120"/>
    </location>
</feature>
<dbReference type="AlphaFoldDB" id="A0A6M0QXF8"/>
<reference evidence="3 4" key="1">
    <citation type="submission" date="2020-02" db="EMBL/GenBank/DDBJ databases">
        <authorList>
            <person name="Chen W.-M."/>
        </authorList>
    </citation>
    <scope>NUCLEOTIDE SEQUENCE [LARGE SCALE GENOMIC DNA]</scope>
    <source>
        <strain evidence="3 4">KMS-5</strain>
    </source>
</reference>
<proteinExistence type="predicted"/>
<evidence type="ECO:0000313" key="3">
    <source>
        <dbReference type="EMBL" id="NEY92145.1"/>
    </source>
</evidence>
<keyword evidence="1" id="KW-0812">Transmembrane</keyword>
<dbReference type="Proteomes" id="UP000477782">
    <property type="component" value="Unassembled WGS sequence"/>
</dbReference>
<feature type="transmembrane region" description="Helical" evidence="1">
    <location>
        <begin position="153"/>
        <end position="173"/>
    </location>
</feature>
<protein>
    <submittedName>
        <fullName evidence="3">DMT family transporter</fullName>
    </submittedName>
</protein>
<dbReference type="GO" id="GO:0016020">
    <property type="term" value="C:membrane"/>
    <property type="evidence" value="ECO:0007669"/>
    <property type="project" value="InterPro"/>
</dbReference>
<keyword evidence="1" id="KW-0472">Membrane</keyword>
<dbReference type="EMBL" id="JAAIVJ010000021">
    <property type="protein sequence ID" value="NEY92145.1"/>
    <property type="molecule type" value="Genomic_DNA"/>
</dbReference>
<gene>
    <name evidence="3" type="ORF">G4Z14_17810</name>
</gene>
<dbReference type="Pfam" id="PF00892">
    <property type="entry name" value="EamA"/>
    <property type="match status" value="1"/>
</dbReference>
<keyword evidence="1" id="KW-1133">Transmembrane helix</keyword>
<feature type="transmembrane region" description="Helical" evidence="1">
    <location>
        <begin position="129"/>
        <end position="147"/>
    </location>
</feature>
<dbReference type="InterPro" id="IPR000620">
    <property type="entry name" value="EamA_dom"/>
</dbReference>
<evidence type="ECO:0000256" key="1">
    <source>
        <dbReference type="SAM" id="Phobius"/>
    </source>
</evidence>
<name>A0A6M0QXF8_9RHOB</name>
<feature type="transmembrane region" description="Helical" evidence="1">
    <location>
        <begin position="12"/>
        <end position="30"/>
    </location>
</feature>
<dbReference type="SUPFAM" id="SSF103481">
    <property type="entry name" value="Multidrug resistance efflux transporter EmrE"/>
    <property type="match status" value="2"/>
</dbReference>
<keyword evidence="4" id="KW-1185">Reference proteome</keyword>
<dbReference type="PANTHER" id="PTHR22911:SF103">
    <property type="entry name" value="BLR2811 PROTEIN"/>
    <property type="match status" value="1"/>
</dbReference>
<sequence>MVRPRHQETSVTRLPQGLFAILPAVFAMALTDAIIKNWSAGISLWQIWVLRSALVLPVLFVMARGRVRVARAGWVGLRCLALIGMYLTMYPALPLIDMALAGAAFYTAPLFIAGLSALVLGQRIAGRQWLAILVGFAGLLLIVRPFGLAFTPIVLLPVAAAFCYACAAILTRAHCMEVPPAVMGFWLNVAFLGFGGVAAALLQAGVTLPDVDFPFLLAPWQSMSLADWGTLAVLAVLMIGISVGVATAYKSPQPAVIAALEYCYMIFACFWGFVFFAEVPDVWTVIGTALIAASGCTVLLMPNGRLRHPSRTWASDAPPALAE</sequence>
<comment type="caution">
    <text evidence="3">The sequence shown here is derived from an EMBL/GenBank/DDBJ whole genome shotgun (WGS) entry which is preliminary data.</text>
</comment>
<feature type="transmembrane region" description="Helical" evidence="1">
    <location>
        <begin position="282"/>
        <end position="301"/>
    </location>
</feature>
<dbReference type="InterPro" id="IPR037185">
    <property type="entry name" value="EmrE-like"/>
</dbReference>
<feature type="transmembrane region" description="Helical" evidence="1">
    <location>
        <begin position="256"/>
        <end position="276"/>
    </location>
</feature>
<dbReference type="PANTHER" id="PTHR22911">
    <property type="entry name" value="ACYL-MALONYL CONDENSING ENZYME-RELATED"/>
    <property type="match status" value="1"/>
</dbReference>
<feature type="transmembrane region" description="Helical" evidence="1">
    <location>
        <begin position="75"/>
        <end position="93"/>
    </location>
</feature>